<keyword evidence="2" id="KW-1185">Reference proteome</keyword>
<comment type="caution">
    <text evidence="1">The sequence shown here is derived from an EMBL/GenBank/DDBJ whole genome shotgun (WGS) entry which is preliminary data.</text>
</comment>
<dbReference type="Proteomes" id="UP001057402">
    <property type="component" value="Chromosome 4"/>
</dbReference>
<name>A0ACB9R8G6_9MYRT</name>
<organism evidence="1 2">
    <name type="scientific">Melastoma candidum</name>
    <dbReference type="NCBI Taxonomy" id="119954"/>
    <lineage>
        <taxon>Eukaryota</taxon>
        <taxon>Viridiplantae</taxon>
        <taxon>Streptophyta</taxon>
        <taxon>Embryophyta</taxon>
        <taxon>Tracheophyta</taxon>
        <taxon>Spermatophyta</taxon>
        <taxon>Magnoliopsida</taxon>
        <taxon>eudicotyledons</taxon>
        <taxon>Gunneridae</taxon>
        <taxon>Pentapetalae</taxon>
        <taxon>rosids</taxon>
        <taxon>malvids</taxon>
        <taxon>Myrtales</taxon>
        <taxon>Melastomataceae</taxon>
        <taxon>Melastomatoideae</taxon>
        <taxon>Melastomateae</taxon>
        <taxon>Melastoma</taxon>
    </lineage>
</organism>
<reference evidence="2" key="1">
    <citation type="journal article" date="2023" name="Front. Plant Sci.">
        <title>Chromosomal-level genome assembly of Melastoma candidum provides insights into trichome evolution.</title>
        <authorList>
            <person name="Zhong Y."/>
            <person name="Wu W."/>
            <person name="Sun C."/>
            <person name="Zou P."/>
            <person name="Liu Y."/>
            <person name="Dai S."/>
            <person name="Zhou R."/>
        </authorList>
    </citation>
    <scope>NUCLEOTIDE SEQUENCE [LARGE SCALE GENOMIC DNA]</scope>
</reference>
<proteinExistence type="predicted"/>
<dbReference type="EMBL" id="CM042883">
    <property type="protein sequence ID" value="KAI4375189.1"/>
    <property type="molecule type" value="Genomic_DNA"/>
</dbReference>
<evidence type="ECO:0000313" key="1">
    <source>
        <dbReference type="EMBL" id="KAI4375189.1"/>
    </source>
</evidence>
<evidence type="ECO:0000313" key="2">
    <source>
        <dbReference type="Proteomes" id="UP001057402"/>
    </source>
</evidence>
<protein>
    <submittedName>
        <fullName evidence="1">Uncharacterized protein</fullName>
    </submittedName>
</protein>
<gene>
    <name evidence="1" type="ORF">MLD38_013092</name>
</gene>
<accession>A0ACB9R8G6</accession>
<sequence>MAKEILMRDCSPKGQVRVLPSAQDYTFGLACRIFMNIKDDSQINKLSALFADITSSQFSVPINIPGTPFNRAVKGGKKMRKELINVIRKRKDEIERGEDSNARDLLTRLLKKAEVTEMEITKKIIGLLVASHETTSTAITMVINYLVQFPHIYNKVYAEQWRFANSKPEGKMLTWDDIQEDEVLMERGM</sequence>